<dbReference type="InterPro" id="IPR020846">
    <property type="entry name" value="MFS_dom"/>
</dbReference>
<dbReference type="PROSITE" id="PS00217">
    <property type="entry name" value="SUGAR_TRANSPORT_2"/>
    <property type="match status" value="1"/>
</dbReference>
<protein>
    <recommendedName>
        <fullName evidence="7">Major facilitator superfamily (MFS) profile domain-containing protein</fullName>
    </recommendedName>
</protein>
<dbReference type="GO" id="GO:0016020">
    <property type="term" value="C:membrane"/>
    <property type="evidence" value="ECO:0007669"/>
    <property type="project" value="UniProtKB-SubCell"/>
</dbReference>
<dbReference type="PANTHER" id="PTHR23511">
    <property type="entry name" value="SYNAPTIC VESICLE GLYCOPROTEIN 2"/>
    <property type="match status" value="1"/>
</dbReference>
<keyword evidence="4 6" id="KW-1133">Transmembrane helix</keyword>
<evidence type="ECO:0000256" key="2">
    <source>
        <dbReference type="ARBA" id="ARBA00022448"/>
    </source>
</evidence>
<feature type="transmembrane region" description="Helical" evidence="6">
    <location>
        <begin position="347"/>
        <end position="366"/>
    </location>
</feature>
<feature type="transmembrane region" description="Helical" evidence="6">
    <location>
        <begin position="101"/>
        <end position="120"/>
    </location>
</feature>
<feature type="transmembrane region" description="Helical" evidence="6">
    <location>
        <begin position="322"/>
        <end position="340"/>
    </location>
</feature>
<dbReference type="SUPFAM" id="SSF103473">
    <property type="entry name" value="MFS general substrate transporter"/>
    <property type="match status" value="1"/>
</dbReference>
<dbReference type="InterPro" id="IPR005828">
    <property type="entry name" value="MFS_sugar_transport-like"/>
</dbReference>
<dbReference type="PANTHER" id="PTHR23511:SF5">
    <property type="entry name" value="MAJOR FACILITATOR-TYPE TRANSPORTER HXNZ-RELATED"/>
    <property type="match status" value="1"/>
</dbReference>
<feature type="transmembrane region" description="Helical" evidence="6">
    <location>
        <begin position="18"/>
        <end position="39"/>
    </location>
</feature>
<proteinExistence type="predicted"/>
<dbReference type="InterPro" id="IPR036259">
    <property type="entry name" value="MFS_trans_sf"/>
</dbReference>
<gene>
    <name evidence="8" type="ORF">THRCLA_04805</name>
</gene>
<dbReference type="OrthoDB" id="4139357at2759"/>
<dbReference type="CDD" id="cd17316">
    <property type="entry name" value="MFS_SV2_like"/>
    <property type="match status" value="1"/>
</dbReference>
<dbReference type="PROSITE" id="PS00216">
    <property type="entry name" value="SUGAR_TRANSPORT_1"/>
    <property type="match status" value="1"/>
</dbReference>
<feature type="transmembrane region" description="Helical" evidence="6">
    <location>
        <begin position="372"/>
        <end position="395"/>
    </location>
</feature>
<evidence type="ECO:0000256" key="4">
    <source>
        <dbReference type="ARBA" id="ARBA00022989"/>
    </source>
</evidence>
<dbReference type="Pfam" id="PF00083">
    <property type="entry name" value="Sugar_tr"/>
    <property type="match status" value="1"/>
</dbReference>
<comment type="subcellular location">
    <subcellularLocation>
        <location evidence="1">Membrane</location>
        <topology evidence="1">Multi-pass membrane protein</topology>
    </subcellularLocation>
</comment>
<dbReference type="Gene3D" id="1.20.1250.20">
    <property type="entry name" value="MFS general substrate transporter like domains"/>
    <property type="match status" value="1"/>
</dbReference>
<comment type="caution">
    <text evidence="8">The sequence shown here is derived from an EMBL/GenBank/DDBJ whole genome shotgun (WGS) entry which is preliminary data.</text>
</comment>
<organism evidence="8 9">
    <name type="scientific">Thraustotheca clavata</name>
    <dbReference type="NCBI Taxonomy" id="74557"/>
    <lineage>
        <taxon>Eukaryota</taxon>
        <taxon>Sar</taxon>
        <taxon>Stramenopiles</taxon>
        <taxon>Oomycota</taxon>
        <taxon>Saprolegniomycetes</taxon>
        <taxon>Saprolegniales</taxon>
        <taxon>Achlyaceae</taxon>
        <taxon>Thraustotheca</taxon>
    </lineage>
</organism>
<evidence type="ECO:0000256" key="1">
    <source>
        <dbReference type="ARBA" id="ARBA00004141"/>
    </source>
</evidence>
<keyword evidence="3 6" id="KW-0812">Transmembrane</keyword>
<reference evidence="8 9" key="1">
    <citation type="journal article" date="2014" name="Genome Biol. Evol.">
        <title>The secreted proteins of Achlya hypogyna and Thraustotheca clavata identify the ancestral oomycete secretome and reveal gene acquisitions by horizontal gene transfer.</title>
        <authorList>
            <person name="Misner I."/>
            <person name="Blouin N."/>
            <person name="Leonard G."/>
            <person name="Richards T.A."/>
            <person name="Lane C.E."/>
        </authorList>
    </citation>
    <scope>NUCLEOTIDE SEQUENCE [LARGE SCALE GENOMIC DNA]</scope>
    <source>
        <strain evidence="8 9">ATCC 34112</strain>
    </source>
</reference>
<sequence length="494" mass="54233">MSNVQTISQRLDNLPIRGLLGVSGYYWGLLLKTGFGWAMDSMDTFLFTYLGAKGWKTDIHNSDDSKLNAHQIGILGSAAFAGSLVGGVFFGYLADVYGRKPIFMVTLVIFMIATLINGAAQSYAVFLAFRFIAGIGMGGELPVASTLVQELVPSAVRGRIIVLLESFWSIGCMIAVLLALELTKSVSWRVVFYISAIPAFYAIAIRYIVPESPKWLASVGRMDEAEAIVEKIEKAHGVTYDKDAEKLVVQNVAGMDLFDCSSLRFYERMAILFRGEFAIRTIVLWTVWICLSFSYYAIYIWLPVLRGSEKGGFNLNSSTGTMIFIVFWQLPGYLSAAYIVEILGRKVTLATYLVCAVASALAFGYVENTKTNLMITGACMSWFMLGAWGSLYAYTPENYPTSVRAMGASYASSFSRIGATAGPYVIPIMQEANCSSIAIMWVCSAVLLVGVIVLILFGFEPRGKNVESAPKVEAYLSKRLGHNELVETPRNDNA</sequence>
<evidence type="ECO:0000256" key="3">
    <source>
        <dbReference type="ARBA" id="ARBA00022692"/>
    </source>
</evidence>
<keyword evidence="9" id="KW-1185">Reference proteome</keyword>
<keyword evidence="2" id="KW-0813">Transport</keyword>
<dbReference type="AlphaFoldDB" id="A0A1V9ZY44"/>
<feature type="transmembrane region" description="Helical" evidence="6">
    <location>
        <begin position="438"/>
        <end position="459"/>
    </location>
</feature>
<dbReference type="InterPro" id="IPR005829">
    <property type="entry name" value="Sugar_transporter_CS"/>
</dbReference>
<accession>A0A1V9ZY44</accession>
<dbReference type="GO" id="GO:0022857">
    <property type="term" value="F:transmembrane transporter activity"/>
    <property type="evidence" value="ECO:0007669"/>
    <property type="project" value="InterPro"/>
</dbReference>
<keyword evidence="5 6" id="KW-0472">Membrane</keyword>
<evidence type="ECO:0000313" key="9">
    <source>
        <dbReference type="Proteomes" id="UP000243217"/>
    </source>
</evidence>
<evidence type="ECO:0000259" key="7">
    <source>
        <dbReference type="PROSITE" id="PS50850"/>
    </source>
</evidence>
<feature type="transmembrane region" description="Helical" evidence="6">
    <location>
        <begin position="72"/>
        <end position="94"/>
    </location>
</feature>
<feature type="transmembrane region" description="Helical" evidence="6">
    <location>
        <begin position="277"/>
        <end position="302"/>
    </location>
</feature>
<evidence type="ECO:0000256" key="5">
    <source>
        <dbReference type="ARBA" id="ARBA00023136"/>
    </source>
</evidence>
<feature type="transmembrane region" description="Helical" evidence="6">
    <location>
        <begin position="186"/>
        <end position="209"/>
    </location>
</feature>
<dbReference type="PROSITE" id="PS50850">
    <property type="entry name" value="MFS"/>
    <property type="match status" value="1"/>
</dbReference>
<dbReference type="EMBL" id="JNBS01001064">
    <property type="protein sequence ID" value="OQS02871.1"/>
    <property type="molecule type" value="Genomic_DNA"/>
</dbReference>
<dbReference type="Proteomes" id="UP000243217">
    <property type="component" value="Unassembled WGS sequence"/>
</dbReference>
<evidence type="ECO:0000256" key="6">
    <source>
        <dbReference type="SAM" id="Phobius"/>
    </source>
</evidence>
<name>A0A1V9ZY44_9STRA</name>
<evidence type="ECO:0000313" key="8">
    <source>
        <dbReference type="EMBL" id="OQS02871.1"/>
    </source>
</evidence>
<feature type="transmembrane region" description="Helical" evidence="6">
    <location>
        <begin position="160"/>
        <end position="180"/>
    </location>
</feature>
<feature type="domain" description="Major facilitator superfamily (MFS) profile" evidence="7">
    <location>
        <begin position="29"/>
        <end position="462"/>
    </location>
</feature>